<feature type="compositionally biased region" description="Acidic residues" evidence="1">
    <location>
        <begin position="1034"/>
        <end position="1047"/>
    </location>
</feature>
<reference evidence="2" key="1">
    <citation type="journal article" date="2020" name="Stud. Mycol.">
        <title>101 Dothideomycetes genomes: a test case for predicting lifestyles and emergence of pathogens.</title>
        <authorList>
            <person name="Haridas S."/>
            <person name="Albert R."/>
            <person name="Binder M."/>
            <person name="Bloem J."/>
            <person name="Labutti K."/>
            <person name="Salamov A."/>
            <person name="Andreopoulos B."/>
            <person name="Baker S."/>
            <person name="Barry K."/>
            <person name="Bills G."/>
            <person name="Bluhm B."/>
            <person name="Cannon C."/>
            <person name="Castanera R."/>
            <person name="Culley D."/>
            <person name="Daum C."/>
            <person name="Ezra D."/>
            <person name="Gonzalez J."/>
            <person name="Henrissat B."/>
            <person name="Kuo A."/>
            <person name="Liang C."/>
            <person name="Lipzen A."/>
            <person name="Lutzoni F."/>
            <person name="Magnuson J."/>
            <person name="Mondo S."/>
            <person name="Nolan M."/>
            <person name="Ohm R."/>
            <person name="Pangilinan J."/>
            <person name="Park H.-J."/>
            <person name="Ramirez L."/>
            <person name="Alfaro M."/>
            <person name="Sun H."/>
            <person name="Tritt A."/>
            <person name="Yoshinaga Y."/>
            <person name="Zwiers L.-H."/>
            <person name="Turgeon B."/>
            <person name="Goodwin S."/>
            <person name="Spatafora J."/>
            <person name="Crous P."/>
            <person name="Grigoriev I."/>
        </authorList>
    </citation>
    <scope>NUCLEOTIDE SEQUENCE</scope>
    <source>
        <strain evidence="2">CBS 113818</strain>
    </source>
</reference>
<feature type="compositionally biased region" description="Polar residues" evidence="1">
    <location>
        <begin position="754"/>
        <end position="766"/>
    </location>
</feature>
<dbReference type="AlphaFoldDB" id="A0A6A7AFW5"/>
<feature type="compositionally biased region" description="Polar residues" evidence="1">
    <location>
        <begin position="646"/>
        <end position="655"/>
    </location>
</feature>
<dbReference type="Proteomes" id="UP000799424">
    <property type="component" value="Unassembled WGS sequence"/>
</dbReference>
<feature type="compositionally biased region" description="Basic residues" evidence="1">
    <location>
        <begin position="609"/>
        <end position="619"/>
    </location>
</feature>
<evidence type="ECO:0000256" key="1">
    <source>
        <dbReference type="SAM" id="MobiDB-lite"/>
    </source>
</evidence>
<dbReference type="OrthoDB" id="5374844at2759"/>
<evidence type="ECO:0000313" key="2">
    <source>
        <dbReference type="EMBL" id="KAF2832200.1"/>
    </source>
</evidence>
<feature type="region of interest" description="Disordered" evidence="1">
    <location>
        <begin position="1034"/>
        <end position="1090"/>
    </location>
</feature>
<feature type="compositionally biased region" description="Polar residues" evidence="1">
    <location>
        <begin position="373"/>
        <end position="387"/>
    </location>
</feature>
<protein>
    <submittedName>
        <fullName evidence="2">Uncharacterized protein</fullName>
    </submittedName>
</protein>
<proteinExistence type="predicted"/>
<feature type="compositionally biased region" description="Polar residues" evidence="1">
    <location>
        <begin position="352"/>
        <end position="362"/>
    </location>
</feature>
<evidence type="ECO:0000313" key="3">
    <source>
        <dbReference type="Proteomes" id="UP000799424"/>
    </source>
</evidence>
<feature type="compositionally biased region" description="Polar residues" evidence="1">
    <location>
        <begin position="535"/>
        <end position="544"/>
    </location>
</feature>
<keyword evidence="3" id="KW-1185">Reference proteome</keyword>
<feature type="region of interest" description="Disordered" evidence="1">
    <location>
        <begin position="990"/>
        <end position="1014"/>
    </location>
</feature>
<name>A0A6A7AFW5_9PLEO</name>
<feature type="compositionally biased region" description="Polar residues" evidence="1">
    <location>
        <begin position="672"/>
        <end position="685"/>
    </location>
</feature>
<feature type="region of interest" description="Disordered" evidence="1">
    <location>
        <begin position="291"/>
        <end position="686"/>
    </location>
</feature>
<sequence>MTCTAFEAALKEEENDASNTRLYALIESGDYSGNDLLNIAEDYLEAFCSPASTHVRRRWIGMALLGMLNASHEVAKHLQVEKWRLQKLGDIILRPSEREETKIVAGVVMRQALEDGIEFLSFWASDKVRHSVPNFPKEHGPRWIKAFQDFIDALSNLALANSVTDASILYPVSVMASDGFRWASSNDSVPIYIVQEGSLVVLLSEDFRRDIQFLDVPVAHIKSTKTRPSTSLYDSQSQMTVTGHEPWDVILTLEHDHWTYCLDTTNRTATEVTILLEDSANARECHKSITELLGTGNATPRPTRHPRMSRSTPIDISSSPSPKTDGSTTQGRQAKTTEAVKLSARHHAQPTARHSSSAITSRQQERTRPDMNPVQSSSDELGHSSNGEVDLPRQSLHNAPAAKSREQAHQAPDTVHSTKKQQSLRLARGRNETNATKKVFQVDGAQKYGNGVPEQSSKDTKSLHTKRQKEGGRIQAQATPTYVTATRPSTRSTQPGSSAEPVNASTSPTESLPGEGTTAKQTANSEGKLPKVSQAIKQRAQQLRKQPDVFDIPAAERNKPPTKLPAVSQTRKTRTATRASPVASQGKRTRGNRKLGDDDADFVPNTTKVAKKAVAKRKAAPFDTVTSKPVKKRPKKDSGRTGRRVQCTTECSSDQAEARQAEKAQSDKPHNHSTSRGPQSNTVKRSPTFVASLRTPLIGGLLGTHKPAQISKNAFKKPALPTRAPHAPSTPSRPPPKATVQGSGPRTPIEGRKPSNTTLPLTSSPPSAILVDHDFATVQHGTADKETLSSNSKPTPASPHAESTAISGHADRDEVDLEKQKGDLQVARSDPFQQRRVHHTATSFTRRLTGDSLLDRTGSIEDLSHTLPDEIDIMVSSDTEDLLVKAASQPLPLPKLRHVRKPSVPRAGKSFSQPLAQPVTQKTVTRAEVHRTEIPHVTDQLDEERPVPTSKTLKRKSIFEEFGSNDTPREKRAGSARSAASLECSITKLPNIKPAQTQEKAATVPEDSVLTAPPQDIDNTQIEHIVEAQNDFNEDGDTTLVNDDSEEQLPIHPKGSSPHFPSSPPGPGSSSSHSSTSAASEPSSPHAIPTPDAEEMQWEATLEPHQRALHDLLIRVSKRVTRHVVDSETAVTDIAEVFESDGEHLLEGFLQRHKSVYEGLWEDMETKTTRLKKEMESSVRALAKERKRVNFTG</sequence>
<feature type="compositionally biased region" description="Basic and acidic residues" evidence="1">
    <location>
        <begin position="456"/>
        <end position="472"/>
    </location>
</feature>
<accession>A0A6A7AFW5</accession>
<feature type="region of interest" description="Disordered" evidence="1">
    <location>
        <begin position="719"/>
        <end position="767"/>
    </location>
</feature>
<feature type="compositionally biased region" description="Polar residues" evidence="1">
    <location>
        <begin position="326"/>
        <end position="336"/>
    </location>
</feature>
<gene>
    <name evidence="2" type="ORF">CC86DRAFT_366073</name>
</gene>
<organism evidence="2 3">
    <name type="scientific">Ophiobolus disseminans</name>
    <dbReference type="NCBI Taxonomy" id="1469910"/>
    <lineage>
        <taxon>Eukaryota</taxon>
        <taxon>Fungi</taxon>
        <taxon>Dikarya</taxon>
        <taxon>Ascomycota</taxon>
        <taxon>Pezizomycotina</taxon>
        <taxon>Dothideomycetes</taxon>
        <taxon>Pleosporomycetidae</taxon>
        <taxon>Pleosporales</taxon>
        <taxon>Pleosporineae</taxon>
        <taxon>Phaeosphaeriaceae</taxon>
        <taxon>Ophiobolus</taxon>
    </lineage>
</organism>
<feature type="region of interest" description="Disordered" evidence="1">
    <location>
        <begin position="782"/>
        <end position="812"/>
    </location>
</feature>
<feature type="compositionally biased region" description="Low complexity" evidence="1">
    <location>
        <begin position="1068"/>
        <end position="1089"/>
    </location>
</feature>
<feature type="compositionally biased region" description="Polar residues" evidence="1">
    <location>
        <begin position="476"/>
        <end position="497"/>
    </location>
</feature>
<feature type="compositionally biased region" description="Low complexity" evidence="1">
    <location>
        <begin position="309"/>
        <end position="325"/>
    </location>
</feature>
<feature type="compositionally biased region" description="Basic and acidic residues" evidence="1">
    <location>
        <begin position="656"/>
        <end position="670"/>
    </location>
</feature>
<dbReference type="EMBL" id="MU006217">
    <property type="protein sequence ID" value="KAF2832200.1"/>
    <property type="molecule type" value="Genomic_DNA"/>
</dbReference>